<dbReference type="EMBL" id="CP093343">
    <property type="protein sequence ID" value="WOG81477.1"/>
    <property type="molecule type" value="Genomic_DNA"/>
</dbReference>
<keyword evidence="5" id="KW-0804">Transcription</keyword>
<evidence type="ECO:0000256" key="5">
    <source>
        <dbReference type="ARBA" id="ARBA00023163"/>
    </source>
</evidence>
<evidence type="ECO:0000256" key="6">
    <source>
        <dbReference type="ARBA" id="ARBA00023242"/>
    </source>
</evidence>
<keyword evidence="2" id="KW-0805">Transcription regulation</keyword>
<evidence type="ECO:0000256" key="7">
    <source>
        <dbReference type="SAM" id="MobiDB-lite"/>
    </source>
</evidence>
<dbReference type="Proteomes" id="UP000077755">
    <property type="component" value="Chromosome 1"/>
</dbReference>
<reference evidence="8" key="1">
    <citation type="journal article" date="2016" name="Nat. Genet.">
        <title>A high-quality carrot genome assembly provides new insights into carotenoid accumulation and asterid genome evolution.</title>
        <authorList>
            <person name="Iorizzo M."/>
            <person name="Ellison S."/>
            <person name="Senalik D."/>
            <person name="Zeng P."/>
            <person name="Satapoomin P."/>
            <person name="Huang J."/>
            <person name="Bowman M."/>
            <person name="Iovene M."/>
            <person name="Sanseverino W."/>
            <person name="Cavagnaro P."/>
            <person name="Yildiz M."/>
            <person name="Macko-Podgorni A."/>
            <person name="Moranska E."/>
            <person name="Grzebelus E."/>
            <person name="Grzebelus D."/>
            <person name="Ashrafi H."/>
            <person name="Zheng Z."/>
            <person name="Cheng S."/>
            <person name="Spooner D."/>
            <person name="Van Deynze A."/>
            <person name="Simon P."/>
        </authorList>
    </citation>
    <scope>NUCLEOTIDE SEQUENCE</scope>
    <source>
        <tissue evidence="8">Leaf</tissue>
    </source>
</reference>
<name>A0A166FT65_DAUCS</name>
<sequence length="355" mass="40058">MKGRKKRTPKKRAPSHNDPHGETGTTDNVVRPNEFVDVSVNDFEQPGGDDIMFNAGGDADDPSRWEYQSEYVHNPFGAGPSGVNNQRGSSGVNNQRSEQNTVISDPGNSAFENPTQFFEWPDPPRQYDCTYCQVLRYIVHIKGQEQSTKLEIHGRIGMVCHGILEISSGDTTAPNREYRTFDFCQKSLSDVKKFLIEYYEDRANTSYATVDDPLLTFYDTLCARSEYDWVFNNDNEAEAQGGGVRPKKRTVVEQRAYCETLTIQDVLPYFHLRQSEAAKLLGLGTTKLKEIVRNAGIPKWPAREVNAKDRAIKKIVKKMNPSNPRKKAMAEKEIQELQKAIADIYAPLQKKNAAG</sequence>
<feature type="region of interest" description="Disordered" evidence="7">
    <location>
        <begin position="1"/>
        <end position="31"/>
    </location>
</feature>
<dbReference type="GO" id="GO:0003700">
    <property type="term" value="F:DNA-binding transcription factor activity"/>
    <property type="evidence" value="ECO:0007669"/>
    <property type="project" value="InterPro"/>
</dbReference>
<dbReference type="PROSITE" id="PS51519">
    <property type="entry name" value="RWP_RK"/>
    <property type="match status" value="1"/>
</dbReference>
<evidence type="ECO:0000313" key="9">
    <source>
        <dbReference type="Proteomes" id="UP000077755"/>
    </source>
</evidence>
<feature type="compositionally biased region" description="Basic residues" evidence="7">
    <location>
        <begin position="1"/>
        <end position="14"/>
    </location>
</feature>
<organism evidence="8 9">
    <name type="scientific">Daucus carota subsp. sativus</name>
    <name type="common">Carrot</name>
    <dbReference type="NCBI Taxonomy" id="79200"/>
    <lineage>
        <taxon>Eukaryota</taxon>
        <taxon>Viridiplantae</taxon>
        <taxon>Streptophyta</taxon>
        <taxon>Embryophyta</taxon>
        <taxon>Tracheophyta</taxon>
        <taxon>Spermatophyta</taxon>
        <taxon>Magnoliopsida</taxon>
        <taxon>eudicotyledons</taxon>
        <taxon>Gunneridae</taxon>
        <taxon>Pentapetalae</taxon>
        <taxon>asterids</taxon>
        <taxon>campanulids</taxon>
        <taxon>Apiales</taxon>
        <taxon>Apiaceae</taxon>
        <taxon>Apioideae</taxon>
        <taxon>Scandiceae</taxon>
        <taxon>Daucinae</taxon>
        <taxon>Daucus</taxon>
        <taxon>Daucus sect. Daucus</taxon>
    </lineage>
</organism>
<dbReference type="InterPro" id="IPR044607">
    <property type="entry name" value="RKD-like"/>
</dbReference>
<comment type="function">
    <text evidence="1">Putative transcription factor.</text>
</comment>
<keyword evidence="9" id="KW-1185">Reference proteome</keyword>
<reference evidence="8" key="2">
    <citation type="submission" date="2022-03" db="EMBL/GenBank/DDBJ databases">
        <title>Draft title - Genomic analysis of global carrot germplasm unveils the trajectory of domestication and the origin of high carotenoid orange carrot.</title>
        <authorList>
            <person name="Iorizzo M."/>
            <person name="Ellison S."/>
            <person name="Senalik D."/>
            <person name="Macko-Podgorni A."/>
            <person name="Grzebelus D."/>
            <person name="Bostan H."/>
            <person name="Rolling W."/>
            <person name="Curaba J."/>
            <person name="Simon P."/>
        </authorList>
    </citation>
    <scope>NUCLEOTIDE SEQUENCE</scope>
    <source>
        <tissue evidence="8">Leaf</tissue>
    </source>
</reference>
<proteinExistence type="predicted"/>
<dbReference type="PANTHER" id="PTHR46373">
    <property type="entry name" value="PROTEIN RKD4"/>
    <property type="match status" value="1"/>
</dbReference>
<keyword evidence="6" id="KW-0539">Nucleus</keyword>
<evidence type="ECO:0000256" key="2">
    <source>
        <dbReference type="ARBA" id="ARBA00023015"/>
    </source>
</evidence>
<dbReference type="Pfam" id="PF02042">
    <property type="entry name" value="RWP-RK"/>
    <property type="match status" value="1"/>
</dbReference>
<dbReference type="InterPro" id="IPR003035">
    <property type="entry name" value="RWP-RK_dom"/>
</dbReference>
<dbReference type="KEGG" id="dcr:108216354"/>
<dbReference type="PANTHER" id="PTHR46373:SF5">
    <property type="entry name" value="RWP-RK DOMAIN PROTEIN"/>
    <property type="match status" value="1"/>
</dbReference>
<feature type="compositionally biased region" description="Polar residues" evidence="7">
    <location>
        <begin position="82"/>
        <end position="116"/>
    </location>
</feature>
<feature type="region of interest" description="Disordered" evidence="7">
    <location>
        <begin position="77"/>
        <end position="117"/>
    </location>
</feature>
<keyword evidence="3" id="KW-0175">Coiled coil</keyword>
<keyword evidence="4" id="KW-0238">DNA-binding</keyword>
<protein>
    <submittedName>
        <fullName evidence="8">Uncharacterized protein</fullName>
    </submittedName>
</protein>
<dbReference type="Gramene" id="KZN08144">
    <property type="protein sequence ID" value="KZN08144"/>
    <property type="gene ID" value="DCAR_000813"/>
</dbReference>
<dbReference type="OMA" id="TQYCIDR"/>
<evidence type="ECO:0000256" key="3">
    <source>
        <dbReference type="ARBA" id="ARBA00023054"/>
    </source>
</evidence>
<evidence type="ECO:0000256" key="4">
    <source>
        <dbReference type="ARBA" id="ARBA00023125"/>
    </source>
</evidence>
<dbReference type="AlphaFoldDB" id="A0A166FT65"/>
<dbReference type="OrthoDB" id="6270329at2759"/>
<evidence type="ECO:0000256" key="1">
    <source>
        <dbReference type="ARBA" id="ARBA00004049"/>
    </source>
</evidence>
<dbReference type="GO" id="GO:0003677">
    <property type="term" value="F:DNA binding"/>
    <property type="evidence" value="ECO:0007669"/>
    <property type="project" value="UniProtKB-KW"/>
</dbReference>
<gene>
    <name evidence="8" type="ORF">DCAR_0100625</name>
</gene>
<accession>A0A166FT65</accession>
<evidence type="ECO:0000313" key="8">
    <source>
        <dbReference type="EMBL" id="WOG81477.1"/>
    </source>
</evidence>